<name>Q4RS79_TETNG</name>
<protein>
    <submittedName>
        <fullName evidence="2">(spotted green pufferfish) hypothetical protein</fullName>
    </submittedName>
</protein>
<organism evidence="2">
    <name type="scientific">Tetraodon nigroviridis</name>
    <name type="common">Spotted green pufferfish</name>
    <name type="synonym">Chelonodon nigroviridis</name>
    <dbReference type="NCBI Taxonomy" id="99883"/>
    <lineage>
        <taxon>Eukaryota</taxon>
        <taxon>Metazoa</taxon>
        <taxon>Chordata</taxon>
        <taxon>Craniata</taxon>
        <taxon>Vertebrata</taxon>
        <taxon>Euteleostomi</taxon>
        <taxon>Actinopterygii</taxon>
        <taxon>Neopterygii</taxon>
        <taxon>Teleostei</taxon>
        <taxon>Neoteleostei</taxon>
        <taxon>Acanthomorphata</taxon>
        <taxon>Eupercaria</taxon>
        <taxon>Tetraodontiformes</taxon>
        <taxon>Tetradontoidea</taxon>
        <taxon>Tetraodontidae</taxon>
        <taxon>Tetraodon</taxon>
    </lineage>
</organism>
<reference evidence="2" key="1">
    <citation type="journal article" date="2004" name="Nature">
        <title>Genome duplication in the teleost fish Tetraodon nigroviridis reveals the early vertebrate proto-karyotype.</title>
        <authorList>
            <person name="Jaillon O."/>
            <person name="Aury J.-M."/>
            <person name="Brunet F."/>
            <person name="Petit J.-L."/>
            <person name="Stange-Thomann N."/>
            <person name="Mauceli E."/>
            <person name="Bouneau L."/>
            <person name="Fischer C."/>
            <person name="Ozouf-Costaz C."/>
            <person name="Bernot A."/>
            <person name="Nicaud S."/>
            <person name="Jaffe D."/>
            <person name="Fisher S."/>
            <person name="Lutfalla G."/>
            <person name="Dossat C."/>
            <person name="Segurens B."/>
            <person name="Dasilva C."/>
            <person name="Salanoubat M."/>
            <person name="Levy M."/>
            <person name="Boudet N."/>
            <person name="Castellano S."/>
            <person name="Anthouard V."/>
            <person name="Jubin C."/>
            <person name="Castelli V."/>
            <person name="Katinka M."/>
            <person name="Vacherie B."/>
            <person name="Biemont C."/>
            <person name="Skalli Z."/>
            <person name="Cattolico L."/>
            <person name="Poulain J."/>
            <person name="De Berardinis V."/>
            <person name="Cruaud C."/>
            <person name="Duprat S."/>
            <person name="Brottier P."/>
            <person name="Coutanceau J.-P."/>
            <person name="Gouzy J."/>
            <person name="Parra G."/>
            <person name="Lardier G."/>
            <person name="Chapple C."/>
            <person name="McKernan K.J."/>
            <person name="McEwan P."/>
            <person name="Bosak S."/>
            <person name="Kellis M."/>
            <person name="Volff J.-N."/>
            <person name="Guigo R."/>
            <person name="Zody M.C."/>
            <person name="Mesirov J."/>
            <person name="Lindblad-Toh K."/>
            <person name="Birren B."/>
            <person name="Nusbaum C."/>
            <person name="Kahn D."/>
            <person name="Robinson-Rechavi M."/>
            <person name="Laudet V."/>
            <person name="Schachter V."/>
            <person name="Quetier F."/>
            <person name="Saurin W."/>
            <person name="Scarpelli C."/>
            <person name="Wincker P."/>
            <person name="Lander E.S."/>
            <person name="Weissenbach J."/>
            <person name="Roest Crollius H."/>
        </authorList>
    </citation>
    <scope>NUCLEOTIDE SEQUENCE [LARGE SCALE GENOMIC DNA]</scope>
</reference>
<sequence>MPRQISRLDGHRGACLQQDVPWRGWLRGDVLRPRLRHVPGQPHHQVRVQVPLVLRRAVPGLPAAGGRAHLQGPDVTGTLRSSSPALVPDSDSRPGWSVPISLYKTTLSNSLLSRDQRRSVSDPVSGSGRLPLGRPLPSTLLTGIMRLEFDLADRVPVV</sequence>
<feature type="region of interest" description="Disordered" evidence="1">
    <location>
        <begin position="63"/>
        <end position="93"/>
    </location>
</feature>
<accession>Q4RS79</accession>
<dbReference type="EMBL" id="CAAE01015000">
    <property type="protein sequence ID" value="CAG08753.1"/>
    <property type="molecule type" value="Genomic_DNA"/>
</dbReference>
<dbReference type="AlphaFoldDB" id="Q4RS79"/>
<comment type="caution">
    <text evidence="2">The sequence shown here is derived from an EMBL/GenBank/DDBJ whole genome shotgun (WGS) entry which is preliminary data.</text>
</comment>
<evidence type="ECO:0000313" key="2">
    <source>
        <dbReference type="EMBL" id="CAG08753.1"/>
    </source>
</evidence>
<proteinExistence type="predicted"/>
<reference evidence="2" key="2">
    <citation type="submission" date="2004-02" db="EMBL/GenBank/DDBJ databases">
        <authorList>
            <consortium name="Genoscope"/>
            <consortium name="Whitehead Institute Centre for Genome Research"/>
        </authorList>
    </citation>
    <scope>NUCLEOTIDE SEQUENCE</scope>
</reference>
<dbReference type="KEGG" id="tng:GSTEN00029825G001"/>
<gene>
    <name evidence="2" type="ORF">GSTENG00029825001</name>
</gene>
<evidence type="ECO:0000256" key="1">
    <source>
        <dbReference type="SAM" id="MobiDB-lite"/>
    </source>
</evidence>